<sequence length="274" mass="28869">MSPAPSSESHGPCLAKPYPAEAGSSCLSATGTANECGNPKLSLDACESGSALPTRRRNTDQRDVLLSVFDNDGHKRISEGAPSDQRCGATSVAGDKDRLPKTHVIRPMVAQTFRCIDPAALGPTYAMVFSARLRTDVELTNARCSSEPSTPKASSSSEERQLQQRPSPASILATIYSRSQHSTNSSPHQLTNKYAPTHPAKAATHIATGLAGAADTVRVARHHRRTALPLSPLLTSGPMTAHGDLRIASSRSGPPVDLRCHCAQTRCSSALTAG</sequence>
<evidence type="ECO:0000313" key="1">
    <source>
        <dbReference type="EMBL" id="KAJ8108932.1"/>
    </source>
</evidence>
<protein>
    <submittedName>
        <fullName evidence="1">Uncharacterized protein</fullName>
    </submittedName>
</protein>
<keyword evidence="2" id="KW-1185">Reference proteome</keyword>
<gene>
    <name evidence="1" type="ORF">OPT61_g7826</name>
</gene>
<dbReference type="EMBL" id="JAPHNI010000678">
    <property type="protein sequence ID" value="KAJ8108932.1"/>
    <property type="molecule type" value="Genomic_DNA"/>
</dbReference>
<comment type="caution">
    <text evidence="1">The sequence shown here is derived from an EMBL/GenBank/DDBJ whole genome shotgun (WGS) entry which is preliminary data.</text>
</comment>
<evidence type="ECO:0000313" key="2">
    <source>
        <dbReference type="Proteomes" id="UP001153331"/>
    </source>
</evidence>
<reference evidence="1" key="1">
    <citation type="submission" date="2022-11" db="EMBL/GenBank/DDBJ databases">
        <title>Genome Sequence of Boeremia exigua.</title>
        <authorList>
            <person name="Buettner E."/>
        </authorList>
    </citation>
    <scope>NUCLEOTIDE SEQUENCE</scope>
    <source>
        <strain evidence="1">CU02</strain>
    </source>
</reference>
<proteinExistence type="predicted"/>
<name>A0ACC2I0R0_9PLEO</name>
<accession>A0ACC2I0R0</accession>
<organism evidence="1 2">
    <name type="scientific">Boeremia exigua</name>
    <dbReference type="NCBI Taxonomy" id="749465"/>
    <lineage>
        <taxon>Eukaryota</taxon>
        <taxon>Fungi</taxon>
        <taxon>Dikarya</taxon>
        <taxon>Ascomycota</taxon>
        <taxon>Pezizomycotina</taxon>
        <taxon>Dothideomycetes</taxon>
        <taxon>Pleosporomycetidae</taxon>
        <taxon>Pleosporales</taxon>
        <taxon>Pleosporineae</taxon>
        <taxon>Didymellaceae</taxon>
        <taxon>Boeremia</taxon>
    </lineage>
</organism>
<dbReference type="Proteomes" id="UP001153331">
    <property type="component" value="Unassembled WGS sequence"/>
</dbReference>